<dbReference type="RefSeq" id="WP_135150995.1">
    <property type="nucleotide sequence ID" value="NZ_SOMN01000003.1"/>
</dbReference>
<dbReference type="Gene3D" id="1.10.3720.10">
    <property type="entry name" value="MetI-like"/>
    <property type="match status" value="1"/>
</dbReference>
<keyword evidence="3" id="KW-1003">Cell membrane</keyword>
<comment type="similarity">
    <text evidence="7">Belongs to the binding-protein-dependent transport system permease family.</text>
</comment>
<feature type="transmembrane region" description="Helical" evidence="7">
    <location>
        <begin position="143"/>
        <end position="167"/>
    </location>
</feature>
<evidence type="ECO:0000259" key="8">
    <source>
        <dbReference type="PROSITE" id="PS50928"/>
    </source>
</evidence>
<evidence type="ECO:0000313" key="10">
    <source>
        <dbReference type="Proteomes" id="UP000297900"/>
    </source>
</evidence>
<evidence type="ECO:0000256" key="4">
    <source>
        <dbReference type="ARBA" id="ARBA00022692"/>
    </source>
</evidence>
<dbReference type="OrthoDB" id="9810086at2"/>
<evidence type="ECO:0000256" key="3">
    <source>
        <dbReference type="ARBA" id="ARBA00022475"/>
    </source>
</evidence>
<evidence type="ECO:0000256" key="5">
    <source>
        <dbReference type="ARBA" id="ARBA00022989"/>
    </source>
</evidence>
<organism evidence="9 10">
    <name type="scientific">Cohnella luojiensis</name>
    <dbReference type="NCBI Taxonomy" id="652876"/>
    <lineage>
        <taxon>Bacteria</taxon>
        <taxon>Bacillati</taxon>
        <taxon>Bacillota</taxon>
        <taxon>Bacilli</taxon>
        <taxon>Bacillales</taxon>
        <taxon>Paenibacillaceae</taxon>
        <taxon>Cohnella</taxon>
    </lineage>
</organism>
<dbReference type="PROSITE" id="PS50928">
    <property type="entry name" value="ABC_TM1"/>
    <property type="match status" value="1"/>
</dbReference>
<reference evidence="9 10" key="1">
    <citation type="submission" date="2019-03" db="EMBL/GenBank/DDBJ databases">
        <title>Cohnella endophytica sp. nov., a novel endophytic bacterium isolated from bark of Sonneratia apetala.</title>
        <authorList>
            <person name="Tuo L."/>
        </authorList>
    </citation>
    <scope>NUCLEOTIDE SEQUENCE [LARGE SCALE GENOMIC DNA]</scope>
    <source>
        <strain evidence="9 10">CCTCC AB 208254</strain>
    </source>
</reference>
<evidence type="ECO:0000256" key="2">
    <source>
        <dbReference type="ARBA" id="ARBA00022448"/>
    </source>
</evidence>
<dbReference type="AlphaFoldDB" id="A0A4Y8M469"/>
<accession>A0A4Y8M469</accession>
<dbReference type="InterPro" id="IPR035906">
    <property type="entry name" value="MetI-like_sf"/>
</dbReference>
<dbReference type="EMBL" id="SOMN01000003">
    <property type="protein sequence ID" value="TFE30083.1"/>
    <property type="molecule type" value="Genomic_DNA"/>
</dbReference>
<gene>
    <name evidence="9" type="ORF">E2980_04840</name>
</gene>
<feature type="transmembrane region" description="Helical" evidence="7">
    <location>
        <begin position="84"/>
        <end position="103"/>
    </location>
</feature>
<feature type="transmembrane region" description="Helical" evidence="7">
    <location>
        <begin position="188"/>
        <end position="210"/>
    </location>
</feature>
<keyword evidence="5 7" id="KW-1133">Transmembrane helix</keyword>
<keyword evidence="4 7" id="KW-0812">Transmembrane</keyword>
<name>A0A4Y8M469_9BACL</name>
<proteinExistence type="inferred from homology"/>
<dbReference type="PANTHER" id="PTHR43744">
    <property type="entry name" value="ABC TRANSPORTER PERMEASE PROTEIN MG189-RELATED-RELATED"/>
    <property type="match status" value="1"/>
</dbReference>
<feature type="transmembrane region" description="Helical" evidence="7">
    <location>
        <begin position="269"/>
        <end position="291"/>
    </location>
</feature>
<feature type="domain" description="ABC transmembrane type-1" evidence="8">
    <location>
        <begin position="80"/>
        <end position="286"/>
    </location>
</feature>
<keyword evidence="10" id="KW-1185">Reference proteome</keyword>
<protein>
    <submittedName>
        <fullName evidence="9">Carbohydrate ABC transporter permease</fullName>
    </submittedName>
</protein>
<feature type="transmembrane region" description="Helical" evidence="7">
    <location>
        <begin position="115"/>
        <end position="137"/>
    </location>
</feature>
<evidence type="ECO:0000256" key="6">
    <source>
        <dbReference type="ARBA" id="ARBA00023136"/>
    </source>
</evidence>
<comment type="subcellular location">
    <subcellularLocation>
        <location evidence="1 7">Cell membrane</location>
        <topology evidence="1 7">Multi-pass membrane protein</topology>
    </subcellularLocation>
</comment>
<dbReference type="PANTHER" id="PTHR43744:SF9">
    <property type="entry name" value="POLYGALACTURONAN_RHAMNOGALACTURONAN TRANSPORT SYSTEM PERMEASE PROTEIN YTCP"/>
    <property type="match status" value="1"/>
</dbReference>
<dbReference type="GO" id="GO:0055085">
    <property type="term" value="P:transmembrane transport"/>
    <property type="evidence" value="ECO:0007669"/>
    <property type="project" value="InterPro"/>
</dbReference>
<comment type="caution">
    <text evidence="9">The sequence shown here is derived from an EMBL/GenBank/DDBJ whole genome shotgun (WGS) entry which is preliminary data.</text>
</comment>
<sequence>MGTKKLTRGAPWSDRLFDVIVYTVIIFATLITLYPFLNVLAISLNDSIDSVRGGITIYPRQFTLKNYETIFAFSGLVTGLKISILRTIIGTLLGLMSASMLAYTLSRVDFQGRKFVSTFLALTMYVSGGLIPFYILIRDLNMMGTFAVYVLPGLVSAFNVFVIRSFIDGIPYALQESAKLDGANDLTIYWRVILPLTKPALATIALFLAVGQWNSWIDTYLYNGSQEHLTTLQFELMKVIQSTTTNVDSFRGKNMTAVMAQVSPESVKMAITIVVTVPILIVYPFLQGYFVKGMTLGAVKS</sequence>
<evidence type="ECO:0000313" key="9">
    <source>
        <dbReference type="EMBL" id="TFE30083.1"/>
    </source>
</evidence>
<keyword evidence="2 7" id="KW-0813">Transport</keyword>
<dbReference type="SUPFAM" id="SSF161098">
    <property type="entry name" value="MetI-like"/>
    <property type="match status" value="1"/>
</dbReference>
<dbReference type="Proteomes" id="UP000297900">
    <property type="component" value="Unassembled WGS sequence"/>
</dbReference>
<dbReference type="CDD" id="cd06261">
    <property type="entry name" value="TM_PBP2"/>
    <property type="match status" value="1"/>
</dbReference>
<dbReference type="Pfam" id="PF00528">
    <property type="entry name" value="BPD_transp_1"/>
    <property type="match status" value="1"/>
</dbReference>
<evidence type="ECO:0000256" key="7">
    <source>
        <dbReference type="RuleBase" id="RU363032"/>
    </source>
</evidence>
<feature type="transmembrane region" description="Helical" evidence="7">
    <location>
        <begin position="16"/>
        <end position="37"/>
    </location>
</feature>
<dbReference type="InterPro" id="IPR000515">
    <property type="entry name" value="MetI-like"/>
</dbReference>
<evidence type="ECO:0000256" key="1">
    <source>
        <dbReference type="ARBA" id="ARBA00004651"/>
    </source>
</evidence>
<dbReference type="GO" id="GO:0005886">
    <property type="term" value="C:plasma membrane"/>
    <property type="evidence" value="ECO:0007669"/>
    <property type="project" value="UniProtKB-SubCell"/>
</dbReference>
<keyword evidence="6 7" id="KW-0472">Membrane</keyword>